<comment type="caution">
    <text evidence="3">The sequence shown here is derived from an EMBL/GenBank/DDBJ whole genome shotgun (WGS) entry which is preliminary data.</text>
</comment>
<evidence type="ECO:0000259" key="2">
    <source>
        <dbReference type="Pfam" id="PF01557"/>
    </source>
</evidence>
<dbReference type="AlphaFoldDB" id="A0AB73IGQ3"/>
<protein>
    <submittedName>
        <fullName evidence="3">2-keto-4-pentenoate hydratase/2-oxohepta-3-ene-1,7-dioic acid hydratase in catechol pathway</fullName>
    </submittedName>
</protein>
<dbReference type="EMBL" id="JAURTK010000005">
    <property type="protein sequence ID" value="MDP9649208.1"/>
    <property type="molecule type" value="Genomic_DNA"/>
</dbReference>
<sequence>MSDEDRAEALKERHMDTWMRFMSNDGGVVFGRVEGAYLHEYESLDQPVPTGVVLSTRALTPLAPCAPGKIVALWNNYHALAAKLEKPVPTHPLFLLKPAGSVIGSDEPIRRPASYAGKIVYEGELGIVIGRRCRDADVEEAAQAIFGYTLVNDVTAADLLNENPHFPQWCRAKGFDTFCCIGPAIVSGFDWQSANLVTMLDGVERQNYPLSDMVFSPAEQVSLISQDLTLEPGDVIACGTSIGVGSIKDGATVSVSIDGIGTLRNTLNAARAAGSETPKTGVVAGLV</sequence>
<dbReference type="Gene3D" id="3.90.850.10">
    <property type="entry name" value="Fumarylacetoacetase-like, C-terminal domain"/>
    <property type="match status" value="1"/>
</dbReference>
<dbReference type="InterPro" id="IPR036663">
    <property type="entry name" value="Fumarylacetoacetase_C_sf"/>
</dbReference>
<evidence type="ECO:0000313" key="3">
    <source>
        <dbReference type="EMBL" id="MDP9649208.1"/>
    </source>
</evidence>
<dbReference type="Proteomes" id="UP001229486">
    <property type="component" value="Unassembled WGS sequence"/>
</dbReference>
<dbReference type="Pfam" id="PF01557">
    <property type="entry name" value="FAA_hydrolase"/>
    <property type="match status" value="1"/>
</dbReference>
<name>A0AB73IGQ3_9BURK</name>
<dbReference type="PANTHER" id="PTHR11820">
    <property type="entry name" value="ACYLPYRUVASE"/>
    <property type="match status" value="1"/>
</dbReference>
<dbReference type="GO" id="GO:0046872">
    <property type="term" value="F:metal ion binding"/>
    <property type="evidence" value="ECO:0007669"/>
    <property type="project" value="UniProtKB-KW"/>
</dbReference>
<keyword evidence="1" id="KW-0479">Metal-binding</keyword>
<gene>
    <name evidence="3" type="ORF">J2793_004674</name>
</gene>
<proteinExistence type="predicted"/>
<evidence type="ECO:0000313" key="4">
    <source>
        <dbReference type="Proteomes" id="UP001229486"/>
    </source>
</evidence>
<dbReference type="SUPFAM" id="SSF56529">
    <property type="entry name" value="FAH"/>
    <property type="match status" value="1"/>
</dbReference>
<evidence type="ECO:0000256" key="1">
    <source>
        <dbReference type="ARBA" id="ARBA00022723"/>
    </source>
</evidence>
<reference evidence="3" key="1">
    <citation type="submission" date="2023-07" db="EMBL/GenBank/DDBJ databases">
        <title>Sorghum-associated microbial communities from plants grown in Nebraska, USA.</title>
        <authorList>
            <person name="Schachtman D."/>
        </authorList>
    </citation>
    <scope>NUCLEOTIDE SEQUENCE</scope>
    <source>
        <strain evidence="3">DS1061</strain>
    </source>
</reference>
<dbReference type="GO" id="GO:0018773">
    <property type="term" value="F:acetylpyruvate hydrolase activity"/>
    <property type="evidence" value="ECO:0007669"/>
    <property type="project" value="TreeGrafter"/>
</dbReference>
<dbReference type="InterPro" id="IPR011234">
    <property type="entry name" value="Fumarylacetoacetase-like_C"/>
</dbReference>
<accession>A0AB73IGQ3</accession>
<feature type="domain" description="Fumarylacetoacetase-like C-terminal" evidence="2">
    <location>
        <begin position="69"/>
        <end position="267"/>
    </location>
</feature>
<organism evidence="3 4">
    <name type="scientific">Paraburkholderia caledonica</name>
    <dbReference type="NCBI Taxonomy" id="134536"/>
    <lineage>
        <taxon>Bacteria</taxon>
        <taxon>Pseudomonadati</taxon>
        <taxon>Pseudomonadota</taxon>
        <taxon>Betaproteobacteria</taxon>
        <taxon>Burkholderiales</taxon>
        <taxon>Burkholderiaceae</taxon>
        <taxon>Paraburkholderia</taxon>
    </lineage>
</organism>
<dbReference type="PANTHER" id="PTHR11820:SF7">
    <property type="entry name" value="ACYLPYRUVASE FAHD1, MITOCHONDRIAL"/>
    <property type="match status" value="1"/>
</dbReference>